<dbReference type="PROSITE" id="PS50076">
    <property type="entry name" value="DNAJ_2"/>
    <property type="match status" value="1"/>
</dbReference>
<dbReference type="AlphaFoldDB" id="A0A1B3SL04"/>
<name>A0A1B3SL04_9MOLU</name>
<organism evidence="2 3">
    <name type="scientific">Spiroplasma helicoides</name>
    <dbReference type="NCBI Taxonomy" id="216938"/>
    <lineage>
        <taxon>Bacteria</taxon>
        <taxon>Bacillati</taxon>
        <taxon>Mycoplasmatota</taxon>
        <taxon>Mollicutes</taxon>
        <taxon>Entomoplasmatales</taxon>
        <taxon>Spiroplasmataceae</taxon>
        <taxon>Spiroplasma</taxon>
    </lineage>
</organism>
<evidence type="ECO:0000313" key="2">
    <source>
        <dbReference type="EMBL" id="AOG60606.1"/>
    </source>
</evidence>
<protein>
    <recommendedName>
        <fullName evidence="1">J domain-containing protein</fullName>
    </recommendedName>
</protein>
<evidence type="ECO:0000313" key="3">
    <source>
        <dbReference type="Proteomes" id="UP000094378"/>
    </source>
</evidence>
<dbReference type="EMBL" id="CP017015">
    <property type="protein sequence ID" value="AOG60606.1"/>
    <property type="molecule type" value="Genomic_DNA"/>
</dbReference>
<accession>A0A1B3SL04</accession>
<dbReference type="STRING" id="216938.SHELI_v1c06550"/>
<dbReference type="OrthoDB" id="9779889at2"/>
<dbReference type="Proteomes" id="UP000094378">
    <property type="component" value="Chromosome"/>
</dbReference>
<dbReference type="CDD" id="cd06257">
    <property type="entry name" value="DnaJ"/>
    <property type="match status" value="1"/>
</dbReference>
<reference evidence="2 3" key="1">
    <citation type="submission" date="2016-08" db="EMBL/GenBank/DDBJ databases">
        <title>Complete genome sequence of Spiroplasma helicoides TABS-2 (DSM 22551).</title>
        <authorList>
            <person name="Shen W.-Y."/>
            <person name="Lo W.-S."/>
            <person name="Lai Y.-C."/>
            <person name="Kuo C.-H."/>
        </authorList>
    </citation>
    <scope>NUCLEOTIDE SEQUENCE [LARGE SCALE GENOMIC DNA]</scope>
    <source>
        <strain evidence="2 3">TABS-2</strain>
    </source>
</reference>
<dbReference type="InterPro" id="IPR036869">
    <property type="entry name" value="J_dom_sf"/>
</dbReference>
<dbReference type="KEGG" id="shj:SHELI_v1c06550"/>
<feature type="domain" description="J" evidence="1">
    <location>
        <begin position="373"/>
        <end position="430"/>
    </location>
</feature>
<dbReference type="InterPro" id="IPR001623">
    <property type="entry name" value="DnaJ_domain"/>
</dbReference>
<dbReference type="RefSeq" id="WP_069116675.1">
    <property type="nucleotide sequence ID" value="NZ_CP017015.1"/>
</dbReference>
<gene>
    <name evidence="2" type="ORF">SHELI_v1c06550</name>
</gene>
<dbReference type="Gene3D" id="1.10.287.110">
    <property type="entry name" value="DnaJ domain"/>
    <property type="match status" value="1"/>
</dbReference>
<evidence type="ECO:0000259" key="1">
    <source>
        <dbReference type="PROSITE" id="PS50076"/>
    </source>
</evidence>
<proteinExistence type="predicted"/>
<sequence>MGRFNKEWVNELLSNNPAYTLRANKLFDYRDLFWYPENISEEHSDNFKGNVDNLVLSSIRGQYNWTLGKSFYPLNTRNEVSKYKINIQGNEFNLKLYPSYIEDDQLDDWLYQTIKYTYSRNLFKTSFFKYCRYLAYTINQNVKRFNHFYQIDLFKDKFFVLTVLKLSQELTSFFVSKLSTAVNMNFEGKENEKIIIDIIEMGKPYYEKYTEYLFELFEEVCQLLEDISSLNKLNNKDSFANILGSNASFMEDSNSFFANDWTLNPNITIEQNRMFINQDFANNFDDNTNTFDYNSRNSMYKNNRENFEEFSRQNKNFYQGSEDNATDFRNSKDLKNEYYYWEDWWKEAYKNNSSNQNENNYNEGDYNNQELQNALKFFNLSGNTTYEEFKKRYRELARAFHPDSGRENSQELMTLLNKYRMLLDNHFKNH</sequence>
<keyword evidence="3" id="KW-1185">Reference proteome</keyword>
<dbReference type="SUPFAM" id="SSF46565">
    <property type="entry name" value="Chaperone J-domain"/>
    <property type="match status" value="1"/>
</dbReference>